<dbReference type="SUPFAM" id="SSF53850">
    <property type="entry name" value="Periplasmic binding protein-like II"/>
    <property type="match status" value="1"/>
</dbReference>
<keyword evidence="7" id="KW-0456">Lyase</keyword>
<comment type="catalytic activity">
    <reaction evidence="8">
        <text>prephenate + H(+) = 3-phenylpyruvate + CO2 + H2O</text>
        <dbReference type="Rhea" id="RHEA:21648"/>
        <dbReference type="ChEBI" id="CHEBI:15377"/>
        <dbReference type="ChEBI" id="CHEBI:15378"/>
        <dbReference type="ChEBI" id="CHEBI:16526"/>
        <dbReference type="ChEBI" id="CHEBI:18005"/>
        <dbReference type="ChEBI" id="CHEBI:29934"/>
        <dbReference type="EC" id="4.2.1.51"/>
    </reaction>
</comment>
<keyword evidence="4" id="KW-0028">Amino-acid biosynthesis</keyword>
<accession>A0A0R1YSL7</accession>
<evidence type="ECO:0000256" key="2">
    <source>
        <dbReference type="ARBA" id="ARBA00013147"/>
    </source>
</evidence>
<organism evidence="12 13">
    <name type="scientific">Lentilactobacillus parabuchneri DSM 5707 = NBRC 107865</name>
    <dbReference type="NCBI Taxonomy" id="1423784"/>
    <lineage>
        <taxon>Bacteria</taxon>
        <taxon>Bacillati</taxon>
        <taxon>Bacillota</taxon>
        <taxon>Bacilli</taxon>
        <taxon>Lactobacillales</taxon>
        <taxon>Lactobacillaceae</taxon>
        <taxon>Lentilactobacillus</taxon>
    </lineage>
</organism>
<evidence type="ECO:0000256" key="5">
    <source>
        <dbReference type="ARBA" id="ARBA00023141"/>
    </source>
</evidence>
<reference evidence="12 13" key="1">
    <citation type="journal article" date="2015" name="Genome Announc.">
        <title>Expanding the biotechnology potential of lactobacilli through comparative genomics of 213 strains and associated genera.</title>
        <authorList>
            <person name="Sun Z."/>
            <person name="Harris H.M."/>
            <person name="McCann A."/>
            <person name="Guo C."/>
            <person name="Argimon S."/>
            <person name="Zhang W."/>
            <person name="Yang X."/>
            <person name="Jeffery I.B."/>
            <person name="Cooney J.C."/>
            <person name="Kagawa T.F."/>
            <person name="Liu W."/>
            <person name="Song Y."/>
            <person name="Salvetti E."/>
            <person name="Wrobel A."/>
            <person name="Rasinkangas P."/>
            <person name="Parkhill J."/>
            <person name="Rea M.C."/>
            <person name="O'Sullivan O."/>
            <person name="Ritari J."/>
            <person name="Douillard F.P."/>
            <person name="Paul Ross R."/>
            <person name="Yang R."/>
            <person name="Briner A.E."/>
            <person name="Felis G.E."/>
            <person name="de Vos W.M."/>
            <person name="Barrangou R."/>
            <person name="Klaenhammer T.R."/>
            <person name="Caufield P.W."/>
            <person name="Cui Y."/>
            <person name="Zhang H."/>
            <person name="O'Toole P.W."/>
        </authorList>
    </citation>
    <scope>NUCLEOTIDE SEQUENCE [LARGE SCALE GENOMIC DNA]</scope>
    <source>
        <strain evidence="12 13">DSM 5707</strain>
    </source>
</reference>
<dbReference type="PROSITE" id="PS51171">
    <property type="entry name" value="PREPHENATE_DEHYDR_3"/>
    <property type="match status" value="1"/>
</dbReference>
<feature type="domain" description="ACT" evidence="11">
    <location>
        <begin position="210"/>
        <end position="285"/>
    </location>
</feature>
<evidence type="ECO:0000256" key="3">
    <source>
        <dbReference type="ARBA" id="ARBA00021872"/>
    </source>
</evidence>
<dbReference type="GO" id="GO:0004664">
    <property type="term" value="F:prephenate dehydratase activity"/>
    <property type="evidence" value="ECO:0007669"/>
    <property type="project" value="UniProtKB-EC"/>
</dbReference>
<dbReference type="InterPro" id="IPR045865">
    <property type="entry name" value="ACT-like_dom_sf"/>
</dbReference>
<evidence type="ECO:0000256" key="1">
    <source>
        <dbReference type="ARBA" id="ARBA00004741"/>
    </source>
</evidence>
<feature type="domain" description="Prephenate dehydratase" evidence="10">
    <location>
        <begin position="10"/>
        <end position="187"/>
    </location>
</feature>
<comment type="pathway">
    <text evidence="1">Amino-acid biosynthesis; L-phenylalanine biosynthesis; phenylpyruvate from prephenate: step 1/1.</text>
</comment>
<dbReference type="Gene3D" id="3.40.190.10">
    <property type="entry name" value="Periplasmic binding protein-like II"/>
    <property type="match status" value="2"/>
</dbReference>
<dbReference type="Proteomes" id="UP000051957">
    <property type="component" value="Unassembled WGS sequence"/>
</dbReference>
<dbReference type="InterPro" id="IPR008242">
    <property type="entry name" value="Chor_mutase/pphenate_deHydtase"/>
</dbReference>
<dbReference type="GO" id="GO:0005737">
    <property type="term" value="C:cytoplasm"/>
    <property type="evidence" value="ECO:0007669"/>
    <property type="project" value="TreeGrafter"/>
</dbReference>
<keyword evidence="6" id="KW-0584">Phenylalanine biosynthesis</keyword>
<dbReference type="InterPro" id="IPR001086">
    <property type="entry name" value="Preph_deHydtase"/>
</dbReference>
<gene>
    <name evidence="12" type="ORF">FC51_GL000813</name>
</gene>
<dbReference type="PROSITE" id="PS51671">
    <property type="entry name" value="ACT"/>
    <property type="match status" value="1"/>
</dbReference>
<dbReference type="PANTHER" id="PTHR21022:SF19">
    <property type="entry name" value="PREPHENATE DEHYDRATASE-RELATED"/>
    <property type="match status" value="1"/>
</dbReference>
<evidence type="ECO:0000256" key="4">
    <source>
        <dbReference type="ARBA" id="ARBA00022605"/>
    </source>
</evidence>
<evidence type="ECO:0000256" key="6">
    <source>
        <dbReference type="ARBA" id="ARBA00023222"/>
    </source>
</evidence>
<proteinExistence type="predicted"/>
<name>A0A0R1YSL7_9LACO</name>
<evidence type="ECO:0000259" key="10">
    <source>
        <dbReference type="PROSITE" id="PS51171"/>
    </source>
</evidence>
<dbReference type="EMBL" id="AZGK01000016">
    <property type="protein sequence ID" value="KRM45463.1"/>
    <property type="molecule type" value="Genomic_DNA"/>
</dbReference>
<keyword evidence="5" id="KW-0057">Aromatic amino acid biosynthesis</keyword>
<evidence type="ECO:0000259" key="11">
    <source>
        <dbReference type="PROSITE" id="PS51671"/>
    </source>
</evidence>
<dbReference type="PANTHER" id="PTHR21022">
    <property type="entry name" value="PREPHENATE DEHYDRATASE P PROTEIN"/>
    <property type="match status" value="1"/>
</dbReference>
<evidence type="ECO:0000313" key="12">
    <source>
        <dbReference type="EMBL" id="KRM45463.1"/>
    </source>
</evidence>
<dbReference type="GO" id="GO:0009094">
    <property type="term" value="P:L-phenylalanine biosynthetic process"/>
    <property type="evidence" value="ECO:0007669"/>
    <property type="project" value="UniProtKB-UniPathway"/>
</dbReference>
<dbReference type="PIRSF" id="PIRSF001500">
    <property type="entry name" value="Chor_mut_pdt_Ppr"/>
    <property type="match status" value="1"/>
</dbReference>
<dbReference type="SUPFAM" id="SSF55021">
    <property type="entry name" value="ACT-like"/>
    <property type="match status" value="1"/>
</dbReference>
<dbReference type="AlphaFoldDB" id="A0A0R1YSL7"/>
<dbReference type="EC" id="4.2.1.51" evidence="2"/>
<evidence type="ECO:0000256" key="9">
    <source>
        <dbReference type="PIRSR" id="PIRSR001500-2"/>
    </source>
</evidence>
<protein>
    <recommendedName>
        <fullName evidence="3">Prephenate dehydratase</fullName>
        <ecNumber evidence="2">4.2.1.51</ecNumber>
    </recommendedName>
</protein>
<evidence type="ECO:0000313" key="13">
    <source>
        <dbReference type="Proteomes" id="UP000051957"/>
    </source>
</evidence>
<evidence type="ECO:0000256" key="8">
    <source>
        <dbReference type="ARBA" id="ARBA00047848"/>
    </source>
</evidence>
<sequence length="288" mass="31717">MKTKGGYVMKFSVLGPAGTFADAAAKAYLTTQPDSDIVFDYHPTFDQVYQAVSGDNIGLLPLENQLDGYVSATLQRLQSADVTEIGEITIPVNFGLVANVADLKQIKQIYVQFKTEGQCQKLLSSLPQAQIVTTSSNMVSLEKFQSGEPGSAAIIPQSQMAVLKQPLMLDKVADQDDNSTRFIIFKSRPANLEALSSQALSDTHFKAPLFVTPSFNDQPGTLYEILGYFAKQQLNLVTLMSLPVKTQLGVYSFYLEVSGTRDQQEVLFTTLRQMASKYRVHPLGYYAV</sequence>
<dbReference type="InterPro" id="IPR002912">
    <property type="entry name" value="ACT_dom"/>
</dbReference>
<dbReference type="PATRIC" id="fig|1423784.4.peg.817"/>
<comment type="caution">
    <text evidence="12">The sequence shown here is derived from an EMBL/GenBank/DDBJ whole genome shotgun (WGS) entry which is preliminary data.</text>
</comment>
<feature type="site" description="Essential for prephenate dehydratase activity" evidence="9">
    <location>
        <position position="180"/>
    </location>
</feature>
<evidence type="ECO:0000256" key="7">
    <source>
        <dbReference type="ARBA" id="ARBA00023239"/>
    </source>
</evidence>
<dbReference type="Gene3D" id="3.30.70.260">
    <property type="match status" value="1"/>
</dbReference>
<dbReference type="UniPathway" id="UPA00121">
    <property type="reaction ID" value="UER00345"/>
</dbReference>
<dbReference type="Pfam" id="PF00800">
    <property type="entry name" value="PDT"/>
    <property type="match status" value="1"/>
</dbReference>